<feature type="binding site" evidence="6">
    <location>
        <begin position="96"/>
        <end position="99"/>
    </location>
    <ligand>
        <name>FMN</name>
        <dbReference type="ChEBI" id="CHEBI:58210"/>
    </ligand>
</feature>
<comment type="caution">
    <text evidence="6">Lacks conserved residue(s) required for the propagation of feature annotation.</text>
</comment>
<dbReference type="Pfam" id="PF02525">
    <property type="entry name" value="Flavodoxin_2"/>
    <property type="match status" value="1"/>
</dbReference>
<dbReference type="InterPro" id="IPR050104">
    <property type="entry name" value="FMN-dep_NADH:Q_OxRdtase_AzoR1"/>
</dbReference>
<dbReference type="InterPro" id="IPR023048">
    <property type="entry name" value="NADH:quinone_OxRdtase_FMN_depd"/>
</dbReference>
<comment type="similarity">
    <text evidence="6">Belongs to the azoreductase type 1 family.</text>
</comment>
<dbReference type="PANTHER" id="PTHR43741">
    <property type="entry name" value="FMN-DEPENDENT NADH-AZOREDUCTASE 1"/>
    <property type="match status" value="1"/>
</dbReference>
<dbReference type="Proteomes" id="UP001501411">
    <property type="component" value="Unassembled WGS sequence"/>
</dbReference>
<feature type="domain" description="Flavodoxin-like fold" evidence="7">
    <location>
        <begin position="2"/>
        <end position="182"/>
    </location>
</feature>
<feature type="binding site" evidence="6">
    <location>
        <begin position="16"/>
        <end position="18"/>
    </location>
    <ligand>
        <name>FMN</name>
        <dbReference type="ChEBI" id="CHEBI:58210"/>
    </ligand>
</feature>
<dbReference type="PANTHER" id="PTHR43741:SF4">
    <property type="entry name" value="FMN-DEPENDENT NADH:QUINONE OXIDOREDUCTASE"/>
    <property type="match status" value="1"/>
</dbReference>
<comment type="cofactor">
    <cofactor evidence="6">
        <name>FMN</name>
        <dbReference type="ChEBI" id="CHEBI:58210"/>
    </cofactor>
    <text evidence="6">Binds 1 FMN per subunit.</text>
</comment>
<protein>
    <recommendedName>
        <fullName evidence="6">FMN dependent NADH:quinone oxidoreductase</fullName>
        <ecNumber evidence="6">1.6.5.-</ecNumber>
    </recommendedName>
    <alternativeName>
        <fullName evidence="6">Azo-dye reductase</fullName>
    </alternativeName>
    <alternativeName>
        <fullName evidence="6">FMN-dependent NADH-azo compound oxidoreductase</fullName>
    </alternativeName>
    <alternativeName>
        <fullName evidence="6">FMN-dependent NADH-azoreductase</fullName>
        <ecNumber evidence="6">1.7.1.17</ecNumber>
    </alternativeName>
</protein>
<sequence>MKKILHVISSPRGKNSCSIQLAEAIIEKLTRTYHDVSVIERDLLKEPPPFLSDRQIAAFYKPSDQLNQEERDILSYSDKAVEEIQEAQLLVIGIPMYNLGIPAILKAWIDQIVRIVVPPKSSNGKSALRTFKNKKVYLAIASGRIHSTAGTLDFIEPYVKHVLQTIGITNLCTFKTEGTAQRIITSTDYRKLIDRL</sequence>
<dbReference type="InterPro" id="IPR029039">
    <property type="entry name" value="Flavoprotein-like_sf"/>
</dbReference>
<evidence type="ECO:0000313" key="8">
    <source>
        <dbReference type="EMBL" id="GAA4800177.1"/>
    </source>
</evidence>
<proteinExistence type="inferred from homology"/>
<evidence type="ECO:0000256" key="6">
    <source>
        <dbReference type="HAMAP-Rule" id="MF_01216"/>
    </source>
</evidence>
<comment type="catalytic activity">
    <reaction evidence="6">
        <text>2 a quinone + NADH + H(+) = 2 a 1,4-benzosemiquinone + NAD(+)</text>
        <dbReference type="Rhea" id="RHEA:65952"/>
        <dbReference type="ChEBI" id="CHEBI:15378"/>
        <dbReference type="ChEBI" id="CHEBI:57540"/>
        <dbReference type="ChEBI" id="CHEBI:57945"/>
        <dbReference type="ChEBI" id="CHEBI:132124"/>
        <dbReference type="ChEBI" id="CHEBI:134225"/>
    </reaction>
</comment>
<name>A0ABP9BT50_9SPHI</name>
<keyword evidence="4 6" id="KW-0520">NAD</keyword>
<organism evidence="8 9">
    <name type="scientific">Olivibacter ginsenosidimutans</name>
    <dbReference type="NCBI Taxonomy" id="1176537"/>
    <lineage>
        <taxon>Bacteria</taxon>
        <taxon>Pseudomonadati</taxon>
        <taxon>Bacteroidota</taxon>
        <taxon>Sphingobacteriia</taxon>
        <taxon>Sphingobacteriales</taxon>
        <taxon>Sphingobacteriaceae</taxon>
        <taxon>Olivibacter</taxon>
    </lineage>
</organism>
<feature type="binding site" evidence="6">
    <location>
        <position position="10"/>
    </location>
    <ligand>
        <name>FMN</name>
        <dbReference type="ChEBI" id="CHEBI:58210"/>
    </ligand>
</feature>
<dbReference type="RefSeq" id="WP_345232925.1">
    <property type="nucleotide sequence ID" value="NZ_BAABIQ010000041.1"/>
</dbReference>
<keyword evidence="2 6" id="KW-0288">FMN</keyword>
<comment type="catalytic activity">
    <reaction evidence="5">
        <text>N,N-dimethyl-1,4-phenylenediamine + anthranilate + 2 NAD(+) = 2-(4-dimethylaminophenyl)diazenylbenzoate + 2 NADH + 2 H(+)</text>
        <dbReference type="Rhea" id="RHEA:55872"/>
        <dbReference type="ChEBI" id="CHEBI:15378"/>
        <dbReference type="ChEBI" id="CHEBI:15783"/>
        <dbReference type="ChEBI" id="CHEBI:16567"/>
        <dbReference type="ChEBI" id="CHEBI:57540"/>
        <dbReference type="ChEBI" id="CHEBI:57945"/>
        <dbReference type="ChEBI" id="CHEBI:71579"/>
        <dbReference type="EC" id="1.7.1.17"/>
    </reaction>
    <physiologicalReaction direction="right-to-left" evidence="5">
        <dbReference type="Rhea" id="RHEA:55874"/>
    </physiologicalReaction>
</comment>
<evidence type="ECO:0000256" key="2">
    <source>
        <dbReference type="ARBA" id="ARBA00022643"/>
    </source>
</evidence>
<dbReference type="EC" id="1.6.5.-" evidence="6"/>
<reference evidence="9" key="1">
    <citation type="journal article" date="2019" name="Int. J. Syst. Evol. Microbiol.">
        <title>The Global Catalogue of Microorganisms (GCM) 10K type strain sequencing project: providing services to taxonomists for standard genome sequencing and annotation.</title>
        <authorList>
            <consortium name="The Broad Institute Genomics Platform"/>
            <consortium name="The Broad Institute Genome Sequencing Center for Infectious Disease"/>
            <person name="Wu L."/>
            <person name="Ma J."/>
        </authorList>
    </citation>
    <scope>NUCLEOTIDE SEQUENCE [LARGE SCALE GENOMIC DNA]</scope>
    <source>
        <strain evidence="9">JCM 18200</strain>
    </source>
</reference>
<dbReference type="HAMAP" id="MF_01216">
    <property type="entry name" value="Azoreductase_type1"/>
    <property type="match status" value="1"/>
</dbReference>
<evidence type="ECO:0000256" key="5">
    <source>
        <dbReference type="ARBA" id="ARBA00048542"/>
    </source>
</evidence>
<dbReference type="SUPFAM" id="SSF52218">
    <property type="entry name" value="Flavoproteins"/>
    <property type="match status" value="1"/>
</dbReference>
<gene>
    <name evidence="6" type="primary">azoR</name>
    <name evidence="8" type="ORF">GCM10023231_31180</name>
</gene>
<evidence type="ECO:0000256" key="3">
    <source>
        <dbReference type="ARBA" id="ARBA00023002"/>
    </source>
</evidence>
<comment type="caution">
    <text evidence="8">The sequence shown here is derived from an EMBL/GenBank/DDBJ whole genome shotgun (WGS) entry which is preliminary data.</text>
</comment>
<evidence type="ECO:0000256" key="1">
    <source>
        <dbReference type="ARBA" id="ARBA00022630"/>
    </source>
</evidence>
<accession>A0ABP9BT50</accession>
<dbReference type="EMBL" id="BAABIQ010000041">
    <property type="protein sequence ID" value="GAA4800177.1"/>
    <property type="molecule type" value="Genomic_DNA"/>
</dbReference>
<dbReference type="InterPro" id="IPR003680">
    <property type="entry name" value="Flavodoxin_fold"/>
</dbReference>
<keyword evidence="9" id="KW-1185">Reference proteome</keyword>
<keyword evidence="1 6" id="KW-0285">Flavoprotein</keyword>
<dbReference type="Gene3D" id="3.40.50.360">
    <property type="match status" value="1"/>
</dbReference>
<comment type="function">
    <text evidence="6">Quinone reductase that provides resistance to thiol-specific stress caused by electrophilic quinones.</text>
</comment>
<dbReference type="EC" id="1.7.1.17" evidence="6"/>
<evidence type="ECO:0000259" key="7">
    <source>
        <dbReference type="Pfam" id="PF02525"/>
    </source>
</evidence>
<comment type="function">
    <text evidence="6">Also exhibits azoreductase activity. Catalyzes the reductive cleavage of the azo bond in aromatic azo compounds to the corresponding amines.</text>
</comment>
<evidence type="ECO:0000313" key="9">
    <source>
        <dbReference type="Proteomes" id="UP001501411"/>
    </source>
</evidence>
<evidence type="ECO:0000256" key="4">
    <source>
        <dbReference type="ARBA" id="ARBA00023027"/>
    </source>
</evidence>
<comment type="subunit">
    <text evidence="6">Homodimer.</text>
</comment>
<keyword evidence="3 6" id="KW-0560">Oxidoreductase</keyword>